<proteinExistence type="predicted"/>
<dbReference type="GeneID" id="78212521"/>
<dbReference type="SUPFAM" id="SSF53850">
    <property type="entry name" value="Periplasmic binding protein-like II"/>
    <property type="match status" value="1"/>
</dbReference>
<dbReference type="GO" id="GO:0043190">
    <property type="term" value="C:ATP-binding cassette (ABC) transporter complex"/>
    <property type="evidence" value="ECO:0007669"/>
    <property type="project" value="InterPro"/>
</dbReference>
<evidence type="ECO:0000259" key="2">
    <source>
        <dbReference type="Pfam" id="PF04069"/>
    </source>
</evidence>
<dbReference type="AlphaFoldDB" id="A0A0D6A531"/>
<protein>
    <submittedName>
        <fullName evidence="3">Amino acid ABC transporter substrate binding component</fullName>
    </submittedName>
    <submittedName>
        <fullName evidence="4">Osmoprotectant ABC transporter substrate-binding protein</fullName>
    </submittedName>
</protein>
<dbReference type="Proteomes" id="UP000325393">
    <property type="component" value="Chromosome"/>
</dbReference>
<dbReference type="InterPro" id="IPR007210">
    <property type="entry name" value="ABC_Gly_betaine_transp_sub-bd"/>
</dbReference>
<reference evidence="4 6" key="2">
    <citation type="submission" date="2019-09" db="EMBL/GenBank/DDBJ databases">
        <title>Genome sequencing of Lactobacillus acetotolerans.</title>
        <authorList>
            <person name="Kim K."/>
        </authorList>
    </citation>
    <scope>NUCLEOTIDE SEQUENCE [LARGE SCALE GENOMIC DNA]</scope>
    <source>
        <strain evidence="4 6">LA749</strain>
    </source>
</reference>
<keyword evidence="1" id="KW-0732">Signal</keyword>
<dbReference type="GO" id="GO:0022857">
    <property type="term" value="F:transmembrane transporter activity"/>
    <property type="evidence" value="ECO:0007669"/>
    <property type="project" value="InterPro"/>
</dbReference>
<evidence type="ECO:0000256" key="1">
    <source>
        <dbReference type="SAM" id="SignalP"/>
    </source>
</evidence>
<name>A0A0D6A531_9LACO</name>
<dbReference type="Proteomes" id="UP000035709">
    <property type="component" value="Chromosome"/>
</dbReference>
<dbReference type="PROSITE" id="PS51257">
    <property type="entry name" value="PROKAR_LIPOPROTEIN"/>
    <property type="match status" value="1"/>
</dbReference>
<sequence>MKKYFKKLLLVIIVFLLAISTTACGLPGLSSAQGGNDTIRITALTTTESQIVANIVSQLIEHETHYKTSIVNNLGSAPMQHQALYRHNADIQAAAYDGGELTANLGMPAIKNSKKANDTVRYEVKKRWDQTYLPTYGFSDNYAFMVKPEEAKKYNLKDISDLKKVEDKYSLGVASEWVNAPGVGYKEFEKAYGLSFPKMRAMNIGLVYSALQTGRMNVVLGYSTDGRIDSYHLKLLKDNRHFFPPYNCGMLINNYVLREHPDLKPILRRLVGRIGMHTIRHMNYEVDDELLEPSTVAHQFLVKNNYFRDKK</sequence>
<reference evidence="3 5" key="1">
    <citation type="submission" date="2015-03" db="EMBL/GenBank/DDBJ databases">
        <title>Complete genome sequence of Lactobacillus acetotolerans NBRC 13120.</title>
        <authorList>
            <person name="Toh H."/>
            <person name="Morita H."/>
            <person name="Fujita N."/>
        </authorList>
    </citation>
    <scope>NUCLEOTIDE SEQUENCE [LARGE SCALE GENOMIC DNA]</scope>
    <source>
        <strain evidence="3 5">NBRC 13120</strain>
    </source>
</reference>
<feature type="chain" id="PRO_5039849819" evidence="1">
    <location>
        <begin position="24"/>
        <end position="311"/>
    </location>
</feature>
<evidence type="ECO:0000313" key="6">
    <source>
        <dbReference type="Proteomes" id="UP000325393"/>
    </source>
</evidence>
<feature type="signal peptide" evidence="1">
    <location>
        <begin position="1"/>
        <end position="23"/>
    </location>
</feature>
<dbReference type="RefSeq" id="WP_056970058.1">
    <property type="nucleotide sequence ID" value="NZ_AP014808.1"/>
</dbReference>
<evidence type="ECO:0000313" key="3">
    <source>
        <dbReference type="EMBL" id="BAQ57565.1"/>
    </source>
</evidence>
<dbReference type="KEGG" id="lae:LBAT_1176"/>
<accession>A0A0D6A531</accession>
<dbReference type="PATRIC" id="fig|1600.4.peg.1201"/>
<dbReference type="EMBL" id="AP014808">
    <property type="protein sequence ID" value="BAQ57565.1"/>
    <property type="molecule type" value="Genomic_DNA"/>
</dbReference>
<dbReference type="EMBL" id="CP044496">
    <property type="protein sequence ID" value="QFG51553.1"/>
    <property type="molecule type" value="Genomic_DNA"/>
</dbReference>
<dbReference type="Pfam" id="PF04069">
    <property type="entry name" value="OpuAC"/>
    <property type="match status" value="1"/>
</dbReference>
<dbReference type="STRING" id="1600.LBAT_1176"/>
<feature type="domain" description="ABC-type glycine betaine transport system substrate-binding" evidence="2">
    <location>
        <begin position="37"/>
        <end position="301"/>
    </location>
</feature>
<dbReference type="OrthoDB" id="9801163at2"/>
<dbReference type="Gene3D" id="3.40.190.10">
    <property type="entry name" value="Periplasmic binding protein-like II"/>
    <property type="match status" value="1"/>
</dbReference>
<dbReference type="Gene3D" id="3.40.190.120">
    <property type="entry name" value="Osmoprotection protein (prox), domain 2"/>
    <property type="match status" value="1"/>
</dbReference>
<gene>
    <name evidence="4" type="ORF">LA749_05920</name>
    <name evidence="3" type="ORF">LBAT_1176</name>
</gene>
<evidence type="ECO:0000313" key="4">
    <source>
        <dbReference type="EMBL" id="QFG51553.1"/>
    </source>
</evidence>
<keyword evidence="5" id="KW-1185">Reference proteome</keyword>
<organism evidence="3 5">
    <name type="scientific">Lactobacillus acetotolerans</name>
    <dbReference type="NCBI Taxonomy" id="1600"/>
    <lineage>
        <taxon>Bacteria</taxon>
        <taxon>Bacillati</taxon>
        <taxon>Bacillota</taxon>
        <taxon>Bacilli</taxon>
        <taxon>Lactobacillales</taxon>
        <taxon>Lactobacillaceae</taxon>
        <taxon>Lactobacillus</taxon>
    </lineage>
</organism>
<evidence type="ECO:0000313" key="5">
    <source>
        <dbReference type="Proteomes" id="UP000035709"/>
    </source>
</evidence>